<evidence type="ECO:0000256" key="3">
    <source>
        <dbReference type="ARBA" id="ARBA00023015"/>
    </source>
</evidence>
<name>A0ABU2NCE8_9PSEU</name>
<protein>
    <submittedName>
        <fullName evidence="6">GAF and ANTAR domain-containing protein</fullName>
    </submittedName>
</protein>
<dbReference type="SUPFAM" id="SSF55781">
    <property type="entry name" value="GAF domain-like"/>
    <property type="match status" value="1"/>
</dbReference>
<proteinExistence type="predicted"/>
<dbReference type="RefSeq" id="WP_311558026.1">
    <property type="nucleotide sequence ID" value="NZ_JAVREJ010000013.1"/>
</dbReference>
<sequence>MSHVQNDREALLMRAFIELADTLVDDYDVIDALDRLVGHSVELLSAAAAAIMLVDPRGQLRTVASSSEESDWTELMQIQADQGPCVDCVRTGEPVTVTDLDDAAGRWPELAVALAGKGSYRSVHALPLRLRGEAIGGLNLFHSRPGPLPEADLRLGQALADIATIGILQERAVRHGEIVTEQLQAALNSRVVLEQAKGVLAQQGRLTVDTAFDRLRRYARGHNLLLGEVARRVVTDRAFARHVLAVPVR</sequence>
<dbReference type="InterPro" id="IPR003018">
    <property type="entry name" value="GAF"/>
</dbReference>
<dbReference type="PROSITE" id="PS50921">
    <property type="entry name" value="ANTAR"/>
    <property type="match status" value="1"/>
</dbReference>
<dbReference type="InterPro" id="IPR005561">
    <property type="entry name" value="ANTAR"/>
</dbReference>
<evidence type="ECO:0000313" key="6">
    <source>
        <dbReference type="EMBL" id="MDT0351633.1"/>
    </source>
</evidence>
<dbReference type="InterPro" id="IPR029016">
    <property type="entry name" value="GAF-like_dom_sf"/>
</dbReference>
<dbReference type="InterPro" id="IPR012074">
    <property type="entry name" value="GAF_ANTAR"/>
</dbReference>
<evidence type="ECO:0000259" key="5">
    <source>
        <dbReference type="PROSITE" id="PS50921"/>
    </source>
</evidence>
<dbReference type="InterPro" id="IPR011006">
    <property type="entry name" value="CheY-like_superfamily"/>
</dbReference>
<dbReference type="EMBL" id="JAVREJ010000013">
    <property type="protein sequence ID" value="MDT0351633.1"/>
    <property type="molecule type" value="Genomic_DNA"/>
</dbReference>
<keyword evidence="7" id="KW-1185">Reference proteome</keyword>
<dbReference type="Pfam" id="PF13185">
    <property type="entry name" value="GAF_2"/>
    <property type="match status" value="1"/>
</dbReference>
<evidence type="ECO:0000256" key="1">
    <source>
        <dbReference type="ARBA" id="ARBA00022679"/>
    </source>
</evidence>
<keyword evidence="4" id="KW-0804">Transcription</keyword>
<gene>
    <name evidence="6" type="ORF">RM445_19065</name>
</gene>
<dbReference type="Gene3D" id="1.10.10.10">
    <property type="entry name" value="Winged helix-like DNA-binding domain superfamily/Winged helix DNA-binding domain"/>
    <property type="match status" value="1"/>
</dbReference>
<dbReference type="Proteomes" id="UP001183202">
    <property type="component" value="Unassembled WGS sequence"/>
</dbReference>
<keyword evidence="2" id="KW-0418">Kinase</keyword>
<dbReference type="SMART" id="SM00065">
    <property type="entry name" value="GAF"/>
    <property type="match status" value="1"/>
</dbReference>
<dbReference type="PIRSF" id="PIRSF036625">
    <property type="entry name" value="GAF_ANTAR"/>
    <property type="match status" value="1"/>
</dbReference>
<accession>A0ABU2NCE8</accession>
<dbReference type="SUPFAM" id="SSF52172">
    <property type="entry name" value="CheY-like"/>
    <property type="match status" value="1"/>
</dbReference>
<reference evidence="7" key="1">
    <citation type="submission" date="2023-07" db="EMBL/GenBank/DDBJ databases">
        <title>30 novel species of actinomycetes from the DSMZ collection.</title>
        <authorList>
            <person name="Nouioui I."/>
        </authorList>
    </citation>
    <scope>NUCLEOTIDE SEQUENCE [LARGE SCALE GENOMIC DNA]</scope>
    <source>
        <strain evidence="7">DSM 45834</strain>
    </source>
</reference>
<comment type="caution">
    <text evidence="6">The sequence shown here is derived from an EMBL/GenBank/DDBJ whole genome shotgun (WGS) entry which is preliminary data.</text>
</comment>
<evidence type="ECO:0000313" key="7">
    <source>
        <dbReference type="Proteomes" id="UP001183202"/>
    </source>
</evidence>
<dbReference type="InterPro" id="IPR036388">
    <property type="entry name" value="WH-like_DNA-bd_sf"/>
</dbReference>
<dbReference type="Gene3D" id="3.30.450.40">
    <property type="match status" value="1"/>
</dbReference>
<keyword evidence="3" id="KW-0805">Transcription regulation</keyword>
<feature type="domain" description="ANTAR" evidence="5">
    <location>
        <begin position="173"/>
        <end position="234"/>
    </location>
</feature>
<evidence type="ECO:0000256" key="2">
    <source>
        <dbReference type="ARBA" id="ARBA00022777"/>
    </source>
</evidence>
<dbReference type="Pfam" id="PF03861">
    <property type="entry name" value="ANTAR"/>
    <property type="match status" value="1"/>
</dbReference>
<evidence type="ECO:0000256" key="4">
    <source>
        <dbReference type="ARBA" id="ARBA00023163"/>
    </source>
</evidence>
<keyword evidence="1" id="KW-0808">Transferase</keyword>
<dbReference type="SMART" id="SM01012">
    <property type="entry name" value="ANTAR"/>
    <property type="match status" value="1"/>
</dbReference>
<organism evidence="6 7">
    <name type="scientific">Pseudonocardia charpentierae</name>
    <dbReference type="NCBI Taxonomy" id="3075545"/>
    <lineage>
        <taxon>Bacteria</taxon>
        <taxon>Bacillati</taxon>
        <taxon>Actinomycetota</taxon>
        <taxon>Actinomycetes</taxon>
        <taxon>Pseudonocardiales</taxon>
        <taxon>Pseudonocardiaceae</taxon>
        <taxon>Pseudonocardia</taxon>
    </lineage>
</organism>